<dbReference type="Proteomes" id="UP001500518">
    <property type="component" value="Unassembled WGS sequence"/>
</dbReference>
<keyword evidence="1" id="KW-1133">Transmembrane helix</keyword>
<evidence type="ECO:0008006" key="4">
    <source>
        <dbReference type="Google" id="ProtNLM"/>
    </source>
</evidence>
<feature type="transmembrane region" description="Helical" evidence="1">
    <location>
        <begin position="110"/>
        <end position="132"/>
    </location>
</feature>
<dbReference type="InterPro" id="IPR021354">
    <property type="entry name" value="DUF2975"/>
</dbReference>
<accession>A0ABP9K105</accession>
<comment type="caution">
    <text evidence="2">The sequence shown here is derived from an EMBL/GenBank/DDBJ whole genome shotgun (WGS) entry which is preliminary data.</text>
</comment>
<proteinExistence type="predicted"/>
<reference evidence="3" key="1">
    <citation type="journal article" date="2019" name="Int. J. Syst. Evol. Microbiol.">
        <title>The Global Catalogue of Microorganisms (GCM) 10K type strain sequencing project: providing services to taxonomists for standard genome sequencing and annotation.</title>
        <authorList>
            <consortium name="The Broad Institute Genomics Platform"/>
            <consortium name="The Broad Institute Genome Sequencing Center for Infectious Disease"/>
            <person name="Wu L."/>
            <person name="Ma J."/>
        </authorList>
    </citation>
    <scope>NUCLEOTIDE SEQUENCE [LARGE SCALE GENOMIC DNA]</scope>
    <source>
        <strain evidence="3">JCM 18014</strain>
    </source>
</reference>
<keyword evidence="3" id="KW-1185">Reference proteome</keyword>
<protein>
    <recommendedName>
        <fullName evidence="4">DUF2975 domain-containing protein</fullName>
    </recommendedName>
</protein>
<keyword evidence="1" id="KW-0812">Transmembrane</keyword>
<gene>
    <name evidence="2" type="ORF">GCM10023208_03340</name>
</gene>
<organism evidence="2 3">
    <name type="scientific">Erythrobacter westpacificensis</name>
    <dbReference type="NCBI Taxonomy" id="1055231"/>
    <lineage>
        <taxon>Bacteria</taxon>
        <taxon>Pseudomonadati</taxon>
        <taxon>Pseudomonadota</taxon>
        <taxon>Alphaproteobacteria</taxon>
        <taxon>Sphingomonadales</taxon>
        <taxon>Erythrobacteraceae</taxon>
        <taxon>Erythrobacter/Porphyrobacter group</taxon>
        <taxon>Erythrobacter</taxon>
    </lineage>
</organism>
<sequence>MTQALHRPNDILLLAGKVLCLFMQAAMAIGAFALIVASAAMLFWRGTIIAEYAAEAGDPNAVFPVFTLLGVMLIGLAIVAMLFVFFGTLRRIIGTVGEGDPFAPANADRLSLMGWLMLGVQLALIPAVALGIRLAQFADELDDANFTVDGGFDLTGILLVVILFILARVFRHGAAMREDLEGTV</sequence>
<evidence type="ECO:0000313" key="3">
    <source>
        <dbReference type="Proteomes" id="UP001500518"/>
    </source>
</evidence>
<evidence type="ECO:0000256" key="1">
    <source>
        <dbReference type="SAM" id="Phobius"/>
    </source>
</evidence>
<name>A0ABP9K105_9SPHN</name>
<dbReference type="EMBL" id="BAABHV010000001">
    <property type="protein sequence ID" value="GAA5047208.1"/>
    <property type="molecule type" value="Genomic_DNA"/>
</dbReference>
<evidence type="ECO:0000313" key="2">
    <source>
        <dbReference type="EMBL" id="GAA5047208.1"/>
    </source>
</evidence>
<dbReference type="Pfam" id="PF11188">
    <property type="entry name" value="DUF2975"/>
    <property type="match status" value="1"/>
</dbReference>
<feature type="transmembrane region" description="Helical" evidence="1">
    <location>
        <begin position="63"/>
        <end position="89"/>
    </location>
</feature>
<keyword evidence="1" id="KW-0472">Membrane</keyword>
<feature type="transmembrane region" description="Helical" evidence="1">
    <location>
        <begin position="12"/>
        <end position="43"/>
    </location>
</feature>
<dbReference type="RefSeq" id="WP_346031398.1">
    <property type="nucleotide sequence ID" value="NZ_BAABHV010000001.1"/>
</dbReference>
<feature type="transmembrane region" description="Helical" evidence="1">
    <location>
        <begin position="152"/>
        <end position="170"/>
    </location>
</feature>